<gene>
    <name evidence="1" type="ORF">GMARGA_LOCUS11876</name>
</gene>
<evidence type="ECO:0000313" key="2">
    <source>
        <dbReference type="Proteomes" id="UP000789901"/>
    </source>
</evidence>
<protein>
    <submittedName>
        <fullName evidence="1">13695_t:CDS:1</fullName>
    </submittedName>
</protein>
<reference evidence="1 2" key="1">
    <citation type="submission" date="2021-06" db="EMBL/GenBank/DDBJ databases">
        <authorList>
            <person name="Kallberg Y."/>
            <person name="Tangrot J."/>
            <person name="Rosling A."/>
        </authorList>
    </citation>
    <scope>NUCLEOTIDE SEQUENCE [LARGE SCALE GENOMIC DNA]</scope>
    <source>
        <strain evidence="1 2">120-4 pot B 10/14</strain>
    </source>
</reference>
<proteinExistence type="predicted"/>
<keyword evidence="2" id="KW-1185">Reference proteome</keyword>
<name>A0ABN7UXI7_GIGMA</name>
<sequence>MCPNLDLVQTKAFLNECAYTTDYFSVALYQEYNTNALCTSYRILNIQYIEVHHKELKNAYQSEGIWNELSENIQIQDLPNHLKKFIEEYILNQETEISKKINSKDKLLLRAMRNLLDRILSLWDAFNYKTNLSINESTWAHDIFDPICQFISFDLSELMIVWNNVISKATCKRNDADDGPIKKPDILGTYASMDRRYVWEMLYGEISNSPFANTNQSKIHKKGDRIKLGKFAKDSVDNGCKFYASNYSNLPFDFQKLNIFLLQSSGTFLELFILDRKYTPLYRLRRLAIVELSLQKNSLSTESIINLVSALITYHKLLRDNLMIIKSIDRKLVVDSNDEKVIDIVEVKYNTLIPTSTTPRSSTNLKNQINNKL</sequence>
<organism evidence="1 2">
    <name type="scientific">Gigaspora margarita</name>
    <dbReference type="NCBI Taxonomy" id="4874"/>
    <lineage>
        <taxon>Eukaryota</taxon>
        <taxon>Fungi</taxon>
        <taxon>Fungi incertae sedis</taxon>
        <taxon>Mucoromycota</taxon>
        <taxon>Glomeromycotina</taxon>
        <taxon>Glomeromycetes</taxon>
        <taxon>Diversisporales</taxon>
        <taxon>Gigasporaceae</taxon>
        <taxon>Gigaspora</taxon>
    </lineage>
</organism>
<dbReference type="EMBL" id="CAJVQB010007096">
    <property type="protein sequence ID" value="CAG8696984.1"/>
    <property type="molecule type" value="Genomic_DNA"/>
</dbReference>
<evidence type="ECO:0000313" key="1">
    <source>
        <dbReference type="EMBL" id="CAG8696984.1"/>
    </source>
</evidence>
<accession>A0ABN7UXI7</accession>
<dbReference type="Proteomes" id="UP000789901">
    <property type="component" value="Unassembled WGS sequence"/>
</dbReference>
<comment type="caution">
    <text evidence="1">The sequence shown here is derived from an EMBL/GenBank/DDBJ whole genome shotgun (WGS) entry which is preliminary data.</text>
</comment>